<dbReference type="Proteomes" id="UP000195221">
    <property type="component" value="Unassembled WGS sequence"/>
</dbReference>
<dbReference type="EMBL" id="NBTZ01000159">
    <property type="protein sequence ID" value="OTP66600.1"/>
    <property type="molecule type" value="Genomic_DNA"/>
</dbReference>
<dbReference type="AlphaFoldDB" id="A0A242M5X9"/>
<proteinExistence type="predicted"/>
<gene>
    <name evidence="1" type="ORF">PAMC26577_37560</name>
</gene>
<accession>A0A242M5X9</accession>
<reference evidence="1 2" key="1">
    <citation type="submission" date="2017-03" db="EMBL/GenBank/DDBJ databases">
        <title>Genome analysis of strain PAMC 26577.</title>
        <authorList>
            <person name="Oh H.-M."/>
            <person name="Yang J.-A."/>
        </authorList>
    </citation>
    <scope>NUCLEOTIDE SEQUENCE [LARGE SCALE GENOMIC DNA]</scope>
    <source>
        <strain evidence="1 2">PAMC 26577</strain>
    </source>
</reference>
<organism evidence="1 2">
    <name type="scientific">Caballeronia sordidicola</name>
    <name type="common">Burkholderia sordidicola</name>
    <dbReference type="NCBI Taxonomy" id="196367"/>
    <lineage>
        <taxon>Bacteria</taxon>
        <taxon>Pseudomonadati</taxon>
        <taxon>Pseudomonadota</taxon>
        <taxon>Betaproteobacteria</taxon>
        <taxon>Burkholderiales</taxon>
        <taxon>Burkholderiaceae</taxon>
        <taxon>Caballeronia</taxon>
    </lineage>
</organism>
<sequence>MNAMAPAMTMASAINVVATGRLMKGDDILITFHRLVDV</sequence>
<name>A0A242M5X9_CABSO</name>
<evidence type="ECO:0000313" key="2">
    <source>
        <dbReference type="Proteomes" id="UP000195221"/>
    </source>
</evidence>
<evidence type="ECO:0000313" key="1">
    <source>
        <dbReference type="EMBL" id="OTP66600.1"/>
    </source>
</evidence>
<protein>
    <submittedName>
        <fullName evidence="1">Uncharacterized protein</fullName>
    </submittedName>
</protein>
<comment type="caution">
    <text evidence="1">The sequence shown here is derived from an EMBL/GenBank/DDBJ whole genome shotgun (WGS) entry which is preliminary data.</text>
</comment>